<dbReference type="Gene3D" id="3.40.1260.20">
    <property type="entry name" value="Ribonuclease E, catalytic domain"/>
    <property type="match status" value="1"/>
</dbReference>
<accession>A0A1H3ZQM9</accession>
<dbReference type="CDD" id="cd04453">
    <property type="entry name" value="S1_RNase_E"/>
    <property type="match status" value="1"/>
</dbReference>
<dbReference type="GO" id="GO:0003723">
    <property type="term" value="F:RNA binding"/>
    <property type="evidence" value="ECO:0007669"/>
    <property type="project" value="UniProtKB-KW"/>
</dbReference>
<dbReference type="EMBL" id="FNRI01000002">
    <property type="protein sequence ID" value="SEA25661.1"/>
    <property type="molecule type" value="Genomic_DNA"/>
</dbReference>
<keyword evidence="4" id="KW-0460">Magnesium</keyword>
<evidence type="ECO:0000256" key="4">
    <source>
        <dbReference type="ARBA" id="ARBA00022842"/>
    </source>
</evidence>
<dbReference type="Gene3D" id="2.40.50.140">
    <property type="entry name" value="Nucleic acid-binding proteins"/>
    <property type="match status" value="1"/>
</dbReference>
<evidence type="ECO:0000256" key="1">
    <source>
        <dbReference type="ARBA" id="ARBA00001946"/>
    </source>
</evidence>
<evidence type="ECO:0000313" key="7">
    <source>
        <dbReference type="EMBL" id="SEA25661.1"/>
    </source>
</evidence>
<name>A0A1H3ZQM9_9BACT</name>
<keyword evidence="5" id="KW-0694">RNA-binding</keyword>
<proteinExistence type="predicted"/>
<keyword evidence="3" id="KW-0378">Hydrolase</keyword>
<dbReference type="PANTHER" id="PTHR30001">
    <property type="entry name" value="RIBONUCLEASE"/>
    <property type="match status" value="1"/>
</dbReference>
<organism evidence="7 8">
    <name type="scientific">Alistipes timonensis JC136</name>
    <dbReference type="NCBI Taxonomy" id="1033731"/>
    <lineage>
        <taxon>Bacteria</taxon>
        <taxon>Pseudomonadati</taxon>
        <taxon>Bacteroidota</taxon>
        <taxon>Bacteroidia</taxon>
        <taxon>Bacteroidales</taxon>
        <taxon>Rikenellaceae</taxon>
        <taxon>Alistipes</taxon>
    </lineage>
</organism>
<dbReference type="SUPFAM" id="SSF50249">
    <property type="entry name" value="Nucleic acid-binding proteins"/>
    <property type="match status" value="1"/>
</dbReference>
<dbReference type="InterPro" id="IPR019307">
    <property type="entry name" value="RNA-bd_AU-1/RNase_E/G"/>
</dbReference>
<dbReference type="Pfam" id="PF10150">
    <property type="entry name" value="RNase_E_G"/>
    <property type="match status" value="1"/>
</dbReference>
<dbReference type="RefSeq" id="WP_010263107.1">
    <property type="nucleotide sequence ID" value="NZ_CAEG01000012.1"/>
</dbReference>
<dbReference type="NCBIfam" id="TIGR00757">
    <property type="entry name" value="RNaseEG"/>
    <property type="match status" value="1"/>
</dbReference>
<sequence length="518" mass="58485">MNRELIVNVNPTEISIALCEDKVLVELNKEQCQTGFAVGDIYLGKVRKIMPGLNAAFVNIGHEKDAFIHYLDLGTQFPSLQKLVASQQPGKRGLRVEGMKLEQPVEKTGKIGEYLQVGQQIMVQVAKEAISTKGPRLTADISLAGRNVVLVPFTSKVFLSQKIRSADEKKRLKRIAAAVLPKNFGVIIRTAAMEAKDEDIEHDIQTQIDRWRKTCAAIKKNAASAPAQLMSEMNRANTIIRDSLNGSFSQIAVDDEAMFNDIRNYIRQIEPEKEKIVKLYKGNVPIFDNFDISKQIKSLFAKYVSLKRGAYLIIEHTEAMNVIDVNSGNRTKAEDNQEQTAMDVNLAAAKEIARQLRLRDLGGIVIIDFIDLHKAQNRQALFDEMVQLMSTDKAKHTVLPLTKFGLMQITRQRVRPVAVESVSDVCPTCNGTGKIEPTVLLDKKIENQISFLTQDRGQKFIKLLVSPYVAAFLRKGFLSLRRRWEWKYKVRLQIVEDQSVGIVEVHYHDKKDNDLITK</sequence>
<gene>
    <name evidence="7" type="ORF">SAMN05444145_102294</name>
</gene>
<dbReference type="GO" id="GO:0004540">
    <property type="term" value="F:RNA nuclease activity"/>
    <property type="evidence" value="ECO:0007669"/>
    <property type="project" value="InterPro"/>
</dbReference>
<dbReference type="InterPro" id="IPR004659">
    <property type="entry name" value="RNase_E/G"/>
</dbReference>
<dbReference type="SMART" id="SM00316">
    <property type="entry name" value="S1"/>
    <property type="match status" value="1"/>
</dbReference>
<dbReference type="InterPro" id="IPR003029">
    <property type="entry name" value="S1_domain"/>
</dbReference>
<dbReference type="AlphaFoldDB" id="A0A1H3ZQM9"/>
<dbReference type="GO" id="GO:0005737">
    <property type="term" value="C:cytoplasm"/>
    <property type="evidence" value="ECO:0007669"/>
    <property type="project" value="TreeGrafter"/>
</dbReference>
<dbReference type="STRING" id="1033731.SAMN05444145_102294"/>
<keyword evidence="2" id="KW-0479">Metal-binding</keyword>
<dbReference type="PANTHER" id="PTHR30001:SF0">
    <property type="entry name" value="RIBONUCLEASE G"/>
    <property type="match status" value="1"/>
</dbReference>
<evidence type="ECO:0000256" key="5">
    <source>
        <dbReference type="ARBA" id="ARBA00022884"/>
    </source>
</evidence>
<keyword evidence="8" id="KW-1185">Reference proteome</keyword>
<evidence type="ECO:0000256" key="3">
    <source>
        <dbReference type="ARBA" id="ARBA00022801"/>
    </source>
</evidence>
<dbReference type="Proteomes" id="UP000183253">
    <property type="component" value="Unassembled WGS sequence"/>
</dbReference>
<reference evidence="7 8" key="1">
    <citation type="submission" date="2016-10" db="EMBL/GenBank/DDBJ databases">
        <authorList>
            <person name="de Groot N.N."/>
        </authorList>
    </citation>
    <scope>NUCLEOTIDE SEQUENCE [LARGE SCALE GENOMIC DNA]</scope>
    <source>
        <strain evidence="7 8">DSM 25383</strain>
    </source>
</reference>
<protein>
    <submittedName>
        <fullName evidence="7">Ribonuclease G</fullName>
    </submittedName>
</protein>
<evidence type="ECO:0000256" key="2">
    <source>
        <dbReference type="ARBA" id="ARBA00022723"/>
    </source>
</evidence>
<dbReference type="GO" id="GO:0006364">
    <property type="term" value="P:rRNA processing"/>
    <property type="evidence" value="ECO:0007669"/>
    <property type="project" value="TreeGrafter"/>
</dbReference>
<dbReference type="GO" id="GO:0046872">
    <property type="term" value="F:metal ion binding"/>
    <property type="evidence" value="ECO:0007669"/>
    <property type="project" value="UniProtKB-KW"/>
</dbReference>
<evidence type="ECO:0000259" key="6">
    <source>
        <dbReference type="PROSITE" id="PS50126"/>
    </source>
</evidence>
<dbReference type="GO" id="GO:0016787">
    <property type="term" value="F:hydrolase activity"/>
    <property type="evidence" value="ECO:0007669"/>
    <property type="project" value="UniProtKB-KW"/>
</dbReference>
<dbReference type="OrthoDB" id="9804278at2"/>
<comment type="cofactor">
    <cofactor evidence="1">
        <name>Mg(2+)</name>
        <dbReference type="ChEBI" id="CHEBI:18420"/>
    </cofactor>
</comment>
<evidence type="ECO:0000313" key="8">
    <source>
        <dbReference type="Proteomes" id="UP000183253"/>
    </source>
</evidence>
<feature type="domain" description="S1 motif" evidence="6">
    <location>
        <begin position="39"/>
        <end position="146"/>
    </location>
</feature>
<dbReference type="PROSITE" id="PS50126">
    <property type="entry name" value="S1"/>
    <property type="match status" value="1"/>
</dbReference>
<dbReference type="InterPro" id="IPR012340">
    <property type="entry name" value="NA-bd_OB-fold"/>
</dbReference>